<dbReference type="PANTHER" id="PTHR45847:SF6">
    <property type="entry name" value="FATTY ACID AMIDE HYDROLASE"/>
    <property type="match status" value="1"/>
</dbReference>
<dbReference type="AlphaFoldDB" id="A0A5K3FP74"/>
<dbReference type="SUPFAM" id="SSF75304">
    <property type="entry name" value="Amidase signature (AS) enzymes"/>
    <property type="match status" value="1"/>
</dbReference>
<dbReference type="PIRSF" id="PIRSF001221">
    <property type="entry name" value="Amidase_fungi"/>
    <property type="match status" value="1"/>
</dbReference>
<dbReference type="GO" id="GO:0004040">
    <property type="term" value="F:amidase activity"/>
    <property type="evidence" value="ECO:0007669"/>
    <property type="project" value="TreeGrafter"/>
</dbReference>
<dbReference type="Pfam" id="PF01425">
    <property type="entry name" value="Amidase"/>
    <property type="match status" value="1"/>
</dbReference>
<evidence type="ECO:0000313" key="3">
    <source>
        <dbReference type="WBParaSite" id="MCU_010265-RA"/>
    </source>
</evidence>
<dbReference type="InterPro" id="IPR036928">
    <property type="entry name" value="AS_sf"/>
</dbReference>
<dbReference type="PANTHER" id="PTHR45847">
    <property type="entry name" value="FATTY ACID AMIDE HYDROLASE"/>
    <property type="match status" value="1"/>
</dbReference>
<dbReference type="GO" id="GO:0017064">
    <property type="term" value="F:fatty acid amide hydrolase activity"/>
    <property type="evidence" value="ECO:0007669"/>
    <property type="project" value="TreeGrafter"/>
</dbReference>
<dbReference type="WBParaSite" id="MCU_010265-RA">
    <property type="protein sequence ID" value="MCU_010265-RA"/>
    <property type="gene ID" value="MCU_010265"/>
</dbReference>
<feature type="domain" description="Amidase" evidence="2">
    <location>
        <begin position="93"/>
        <end position="575"/>
    </location>
</feature>
<sequence>MEIKVVIACAASKRGLPILASLIICYLASVKFRQWRHRRNLESRLYKKHKQLEKDRVRFLESLPPTASNDALCEMSTTELRRELQAGRVTSLEVLQAFQRRAAKLLPRNCIAEVFLDAQKVASGCTAINPALPLCGIPVSLKEQIQIIGYDCPLGLVKKVLYPATVDAVVVKMLKIGQAIPFISSSMSPAGLSLNSSNEIYGKQRHLLDDARLSGGSSGGEAMLIAAGASPLGFATDLGGSSRIPSSFCGICCLKPTSRRVSLYGVFTRYKRAVLHIDSTVSLLSRKVDSLVDGMRCLCQPLQNELDPYTVPIPFDEAKFADNTRLVIGYYVELSESGIPAPVPAVQRALAEVRYLLEKAGHTLVPFQPPNPRYGEELFTACVYADGGYQYCGALHDEPINEHLQTITSFLKIPAFLRRFLSLLIRSTSHNFAQYAINTCGRQRGADMLRLNCDVASYVKKVAQAMVTAQPRPIDLILCPATAFPAPSDSVSSILLESCQSYCGLWNLTDFPAGVVPVSHVTESDEAEALKMAQELRTTSGSYVSRKLHEMQKATMGLPLAVQLVGRPMHEETVLRVMKEIEVMAAFSYTV</sequence>
<dbReference type="Gene3D" id="3.90.1300.10">
    <property type="entry name" value="Amidase signature (AS) domain"/>
    <property type="match status" value="1"/>
</dbReference>
<name>A0A5K3FP74_MESCO</name>
<feature type="active site" description="Charge relay system" evidence="1">
    <location>
        <position position="142"/>
    </location>
</feature>
<feature type="active site" description="Acyl-ester intermediate" evidence="1">
    <location>
        <position position="241"/>
    </location>
</feature>
<dbReference type="InterPro" id="IPR023631">
    <property type="entry name" value="Amidase_dom"/>
</dbReference>
<feature type="active site" description="Charge relay system" evidence="1">
    <location>
        <position position="217"/>
    </location>
</feature>
<organism evidence="3">
    <name type="scientific">Mesocestoides corti</name>
    <name type="common">Flatworm</name>
    <dbReference type="NCBI Taxonomy" id="53468"/>
    <lineage>
        <taxon>Eukaryota</taxon>
        <taxon>Metazoa</taxon>
        <taxon>Spiralia</taxon>
        <taxon>Lophotrochozoa</taxon>
        <taxon>Platyhelminthes</taxon>
        <taxon>Cestoda</taxon>
        <taxon>Eucestoda</taxon>
        <taxon>Cyclophyllidea</taxon>
        <taxon>Mesocestoididae</taxon>
        <taxon>Mesocestoides</taxon>
    </lineage>
</organism>
<dbReference type="GO" id="GO:0009062">
    <property type="term" value="P:fatty acid catabolic process"/>
    <property type="evidence" value="ECO:0007669"/>
    <property type="project" value="TreeGrafter"/>
</dbReference>
<evidence type="ECO:0000259" key="2">
    <source>
        <dbReference type="Pfam" id="PF01425"/>
    </source>
</evidence>
<evidence type="ECO:0000256" key="1">
    <source>
        <dbReference type="PIRSR" id="PIRSR001221-1"/>
    </source>
</evidence>
<dbReference type="InterPro" id="IPR052096">
    <property type="entry name" value="Endocannabinoid_amidase"/>
</dbReference>
<protein>
    <submittedName>
        <fullName evidence="3">Amidase domain-containing protein</fullName>
    </submittedName>
</protein>
<reference evidence="3" key="1">
    <citation type="submission" date="2019-11" db="UniProtKB">
        <authorList>
            <consortium name="WormBaseParasite"/>
        </authorList>
    </citation>
    <scope>IDENTIFICATION</scope>
</reference>
<proteinExistence type="predicted"/>
<accession>A0A5K3FP74</accession>